<sequence length="195" mass="20827">MSVLVAYASVHGSTESIAERIAGVLADRGVAVTTCPMARAGDARQYEAFVLGSAIHNRAWLPEATGFVARSRDVLVRRPVWLFSVGMPAALRGPWRSFAGKEAAAVLAGPLAGLGARDHVLFSGVIAPEHITRTGRLLFKAMGCRYGDYRDWALVDAYAAGVANALRSPGSRPVPPQTGRMEEDRRDPTSKLPDG</sequence>
<keyword evidence="4" id="KW-1185">Reference proteome</keyword>
<dbReference type="RefSeq" id="WP_208271782.1">
    <property type="nucleotide sequence ID" value="NZ_BAAAGM010000026.1"/>
</dbReference>
<organism evidence="3 4">
    <name type="scientific">Actinomadura nitritigenes</name>
    <dbReference type="NCBI Taxonomy" id="134602"/>
    <lineage>
        <taxon>Bacteria</taxon>
        <taxon>Bacillati</taxon>
        <taxon>Actinomycetota</taxon>
        <taxon>Actinomycetes</taxon>
        <taxon>Streptosporangiales</taxon>
        <taxon>Thermomonosporaceae</taxon>
        <taxon>Actinomadura</taxon>
    </lineage>
</organism>
<evidence type="ECO:0000313" key="4">
    <source>
        <dbReference type="Proteomes" id="UP000666915"/>
    </source>
</evidence>
<proteinExistence type="predicted"/>
<feature type="compositionally biased region" description="Basic and acidic residues" evidence="1">
    <location>
        <begin position="180"/>
        <end position="195"/>
    </location>
</feature>
<dbReference type="Pfam" id="PF12724">
    <property type="entry name" value="Flavodoxin_5"/>
    <property type="match status" value="1"/>
</dbReference>
<protein>
    <submittedName>
        <fullName evidence="3">Flavodoxin domain-containing protein</fullName>
    </submittedName>
</protein>
<gene>
    <name evidence="3" type="ORF">J4557_38695</name>
</gene>
<evidence type="ECO:0000259" key="2">
    <source>
        <dbReference type="Pfam" id="PF12724"/>
    </source>
</evidence>
<dbReference type="EMBL" id="JAGEOK010000033">
    <property type="protein sequence ID" value="MBO2443471.1"/>
    <property type="molecule type" value="Genomic_DNA"/>
</dbReference>
<evidence type="ECO:0000256" key="1">
    <source>
        <dbReference type="SAM" id="MobiDB-lite"/>
    </source>
</evidence>
<dbReference type="SUPFAM" id="SSF52218">
    <property type="entry name" value="Flavoproteins"/>
    <property type="match status" value="1"/>
</dbReference>
<dbReference type="InterPro" id="IPR026816">
    <property type="entry name" value="Flavodoxin_dom"/>
</dbReference>
<reference evidence="3 4" key="1">
    <citation type="submission" date="2021-03" db="EMBL/GenBank/DDBJ databases">
        <authorList>
            <person name="Kanchanasin P."/>
            <person name="Saeng-In P."/>
            <person name="Phongsopitanun W."/>
            <person name="Yuki M."/>
            <person name="Kudo T."/>
            <person name="Ohkuma M."/>
            <person name="Tanasupawat S."/>
        </authorList>
    </citation>
    <scope>NUCLEOTIDE SEQUENCE [LARGE SCALE GENOMIC DNA]</scope>
    <source>
        <strain evidence="3 4">L46</strain>
    </source>
</reference>
<dbReference type="InterPro" id="IPR029039">
    <property type="entry name" value="Flavoprotein-like_sf"/>
</dbReference>
<dbReference type="Gene3D" id="3.40.50.360">
    <property type="match status" value="1"/>
</dbReference>
<dbReference type="Proteomes" id="UP000666915">
    <property type="component" value="Unassembled WGS sequence"/>
</dbReference>
<evidence type="ECO:0000313" key="3">
    <source>
        <dbReference type="EMBL" id="MBO2443471.1"/>
    </source>
</evidence>
<feature type="region of interest" description="Disordered" evidence="1">
    <location>
        <begin position="166"/>
        <end position="195"/>
    </location>
</feature>
<accession>A0ABS3RB57</accession>
<comment type="caution">
    <text evidence="3">The sequence shown here is derived from an EMBL/GenBank/DDBJ whole genome shotgun (WGS) entry which is preliminary data.</text>
</comment>
<feature type="domain" description="Flavodoxin" evidence="2">
    <location>
        <begin position="4"/>
        <end position="89"/>
    </location>
</feature>
<name>A0ABS3RB57_9ACTN</name>